<feature type="domain" description="EamA" evidence="7">
    <location>
        <begin position="9"/>
        <end position="149"/>
    </location>
</feature>
<evidence type="ECO:0000256" key="2">
    <source>
        <dbReference type="ARBA" id="ARBA00007635"/>
    </source>
</evidence>
<keyword evidence="5 6" id="KW-0472">Membrane</keyword>
<evidence type="ECO:0000313" key="9">
    <source>
        <dbReference type="Proteomes" id="UP001454036"/>
    </source>
</evidence>
<evidence type="ECO:0000256" key="6">
    <source>
        <dbReference type="RuleBase" id="RU363077"/>
    </source>
</evidence>
<comment type="caution">
    <text evidence="8">The sequence shown here is derived from an EMBL/GenBank/DDBJ whole genome shotgun (WGS) entry which is preliminary data.</text>
</comment>
<accession>A0AAV3QSL0</accession>
<feature type="transmembrane region" description="Helical" evidence="6">
    <location>
        <begin position="70"/>
        <end position="92"/>
    </location>
</feature>
<dbReference type="SUPFAM" id="SSF103481">
    <property type="entry name" value="Multidrug resistance efflux transporter EmrE"/>
    <property type="match status" value="2"/>
</dbReference>
<comment type="similarity">
    <text evidence="2 6">Belongs to the drug/metabolite transporter (DMT) superfamily. Plant drug/metabolite exporter (P-DME) (TC 2.A.7.4) family.</text>
</comment>
<proteinExistence type="inferred from homology"/>
<evidence type="ECO:0000256" key="1">
    <source>
        <dbReference type="ARBA" id="ARBA00004141"/>
    </source>
</evidence>
<feature type="transmembrane region" description="Helical" evidence="6">
    <location>
        <begin position="133"/>
        <end position="151"/>
    </location>
</feature>
<feature type="transmembrane region" description="Helical" evidence="6">
    <location>
        <begin position="305"/>
        <end position="324"/>
    </location>
</feature>
<gene>
    <name evidence="8" type="ORF">LIER_20567</name>
</gene>
<feature type="transmembrane region" description="Helical" evidence="6">
    <location>
        <begin position="256"/>
        <end position="273"/>
    </location>
</feature>
<feature type="transmembrane region" description="Helical" evidence="6">
    <location>
        <begin position="216"/>
        <end position="236"/>
    </location>
</feature>
<evidence type="ECO:0000259" key="7">
    <source>
        <dbReference type="Pfam" id="PF00892"/>
    </source>
</evidence>
<dbReference type="EMBL" id="BAABME010005243">
    <property type="protein sequence ID" value="GAA0165072.1"/>
    <property type="molecule type" value="Genomic_DNA"/>
</dbReference>
<dbReference type="Pfam" id="PF00892">
    <property type="entry name" value="EamA"/>
    <property type="match status" value="2"/>
</dbReference>
<comment type="subcellular location">
    <subcellularLocation>
        <location evidence="1 6">Membrane</location>
        <topology evidence="1 6">Multi-pass membrane protein</topology>
    </subcellularLocation>
</comment>
<reference evidence="8 9" key="1">
    <citation type="submission" date="2024-01" db="EMBL/GenBank/DDBJ databases">
        <title>The complete chloroplast genome sequence of Lithospermum erythrorhizon: insights into the phylogenetic relationship among Boraginaceae species and the maternal lineages of purple gromwells.</title>
        <authorList>
            <person name="Okada T."/>
            <person name="Watanabe K."/>
        </authorList>
    </citation>
    <scope>NUCLEOTIDE SEQUENCE [LARGE SCALE GENOMIC DNA]</scope>
</reference>
<feature type="transmembrane region" description="Helical" evidence="6">
    <location>
        <begin position="37"/>
        <end position="58"/>
    </location>
</feature>
<feature type="transmembrane region" description="Helical" evidence="6">
    <location>
        <begin position="185"/>
        <end position="204"/>
    </location>
</feature>
<name>A0AAV3QSL0_LITER</name>
<evidence type="ECO:0000256" key="3">
    <source>
        <dbReference type="ARBA" id="ARBA00022692"/>
    </source>
</evidence>
<dbReference type="InterPro" id="IPR000620">
    <property type="entry name" value="EamA_dom"/>
</dbReference>
<keyword evidence="3 6" id="KW-0812">Transmembrane</keyword>
<dbReference type="GO" id="GO:0016020">
    <property type="term" value="C:membrane"/>
    <property type="evidence" value="ECO:0007669"/>
    <property type="project" value="UniProtKB-SubCell"/>
</dbReference>
<dbReference type="GO" id="GO:0022857">
    <property type="term" value="F:transmembrane transporter activity"/>
    <property type="evidence" value="ECO:0007669"/>
    <property type="project" value="InterPro"/>
</dbReference>
<dbReference type="PANTHER" id="PTHR31218">
    <property type="entry name" value="WAT1-RELATED PROTEIN"/>
    <property type="match status" value="1"/>
</dbReference>
<feature type="transmembrane region" description="Helical" evidence="6">
    <location>
        <begin position="280"/>
        <end position="299"/>
    </location>
</feature>
<dbReference type="InterPro" id="IPR030184">
    <property type="entry name" value="WAT1-related"/>
</dbReference>
<dbReference type="Proteomes" id="UP001454036">
    <property type="component" value="Unassembled WGS sequence"/>
</dbReference>
<dbReference type="InterPro" id="IPR037185">
    <property type="entry name" value="EmrE-like"/>
</dbReference>
<evidence type="ECO:0000256" key="5">
    <source>
        <dbReference type="ARBA" id="ARBA00023136"/>
    </source>
</evidence>
<dbReference type="AlphaFoldDB" id="A0AAV3QSL0"/>
<evidence type="ECO:0000313" key="8">
    <source>
        <dbReference type="EMBL" id="GAA0165072.1"/>
    </source>
</evidence>
<organism evidence="8 9">
    <name type="scientific">Lithospermum erythrorhizon</name>
    <name type="common">Purple gromwell</name>
    <name type="synonym">Lithospermum officinale var. erythrorhizon</name>
    <dbReference type="NCBI Taxonomy" id="34254"/>
    <lineage>
        <taxon>Eukaryota</taxon>
        <taxon>Viridiplantae</taxon>
        <taxon>Streptophyta</taxon>
        <taxon>Embryophyta</taxon>
        <taxon>Tracheophyta</taxon>
        <taxon>Spermatophyta</taxon>
        <taxon>Magnoliopsida</taxon>
        <taxon>eudicotyledons</taxon>
        <taxon>Gunneridae</taxon>
        <taxon>Pentapetalae</taxon>
        <taxon>asterids</taxon>
        <taxon>lamiids</taxon>
        <taxon>Boraginales</taxon>
        <taxon>Boraginaceae</taxon>
        <taxon>Boraginoideae</taxon>
        <taxon>Lithospermeae</taxon>
        <taxon>Lithospermum</taxon>
    </lineage>
</organism>
<keyword evidence="9" id="KW-1185">Reference proteome</keyword>
<feature type="transmembrane region" description="Helical" evidence="6">
    <location>
        <begin position="98"/>
        <end position="121"/>
    </location>
</feature>
<evidence type="ECO:0000256" key="4">
    <source>
        <dbReference type="ARBA" id="ARBA00022989"/>
    </source>
</evidence>
<sequence>MAGDYLVPLLLMVIVQIGYAGMNIMSKLAMDTGMDPFIHVAYRQIFGTMAIAPFAYFLERNTRPSLTKPILFQIFLCSIFGVTVNQITYFVGLKNSTPTVACALSNITPAVTFIFAVPFGLESLGLRTKAGQAKIWGTIICVGGALLLSFYHGHLLDIGQSSIHWKYAQDANQSSTSSNSHGSSFLGPFLVIASAVSWAIWFIIQARLSKLYNAPYSSSALMCFMSSFQCVIIGFIFNHDISSWALTPSIRATSTVYSGVVCTALSFCLMSWCLGRKGPLYVSVFSPLLLVIVAILSWALLREQWYIGTLVGSIMIVMGLYGVLWGKNKEMQSENDTNIPIDLKVIDIKELKAGKDDIESLFFKQTEINPQATKITSKSTEGIRE</sequence>
<feature type="transmembrane region" description="Helical" evidence="6">
    <location>
        <begin position="5"/>
        <end position="25"/>
    </location>
</feature>
<protein>
    <recommendedName>
        <fullName evidence="6">WAT1-related protein</fullName>
    </recommendedName>
</protein>
<keyword evidence="4 6" id="KW-1133">Transmembrane helix</keyword>
<feature type="domain" description="EamA" evidence="7">
    <location>
        <begin position="187"/>
        <end position="324"/>
    </location>
</feature>